<dbReference type="AlphaFoldDB" id="A0A7H8QI46"/>
<evidence type="ECO:0000256" key="4">
    <source>
        <dbReference type="ARBA" id="ARBA00039238"/>
    </source>
</evidence>
<dbReference type="InterPro" id="IPR050505">
    <property type="entry name" value="WDR55/POC1"/>
</dbReference>
<name>A0A7H8QI46_TALRU</name>
<feature type="region of interest" description="Disordered" evidence="6">
    <location>
        <begin position="362"/>
        <end position="420"/>
    </location>
</feature>
<proteinExistence type="inferred from homology"/>
<dbReference type="RefSeq" id="XP_035339755.1">
    <property type="nucleotide sequence ID" value="XM_035483862.1"/>
</dbReference>
<evidence type="ECO:0000256" key="2">
    <source>
        <dbReference type="ARBA" id="ARBA00022574"/>
    </source>
</evidence>
<keyword evidence="3" id="KW-0677">Repeat</keyword>
<reference evidence="8" key="1">
    <citation type="submission" date="2020-06" db="EMBL/GenBank/DDBJ databases">
        <title>A chromosome-scale genome assembly of Talaromyces rugulosus W13939.</title>
        <authorList>
            <person name="Wang B."/>
            <person name="Guo L."/>
            <person name="Ye K."/>
            <person name="Wang L."/>
        </authorList>
    </citation>
    <scope>NUCLEOTIDE SEQUENCE [LARGE SCALE GENOMIC DNA]</scope>
    <source>
        <strain evidence="8">W13939</strain>
    </source>
</reference>
<dbReference type="PANTHER" id="PTHR44019:SF20">
    <property type="entry name" value="WD REPEAT-CONTAINING PROTEIN 55"/>
    <property type="match status" value="1"/>
</dbReference>
<organism evidence="7 8">
    <name type="scientific">Talaromyces rugulosus</name>
    <name type="common">Penicillium rugulosum</name>
    <dbReference type="NCBI Taxonomy" id="121627"/>
    <lineage>
        <taxon>Eukaryota</taxon>
        <taxon>Fungi</taxon>
        <taxon>Dikarya</taxon>
        <taxon>Ascomycota</taxon>
        <taxon>Pezizomycotina</taxon>
        <taxon>Eurotiomycetes</taxon>
        <taxon>Eurotiomycetidae</taxon>
        <taxon>Eurotiales</taxon>
        <taxon>Trichocomaceae</taxon>
        <taxon>Talaromyces</taxon>
        <taxon>Talaromyces sect. Islandici</taxon>
    </lineage>
</organism>
<evidence type="ECO:0000256" key="3">
    <source>
        <dbReference type="ARBA" id="ARBA00022737"/>
    </source>
</evidence>
<accession>A0A7H8QI46</accession>
<dbReference type="Gene3D" id="2.130.10.10">
    <property type="entry name" value="YVTN repeat-like/Quinoprotein amine dehydrogenase"/>
    <property type="match status" value="1"/>
</dbReference>
<dbReference type="KEGG" id="trg:TRUGW13939_00655"/>
<dbReference type="InterPro" id="IPR015943">
    <property type="entry name" value="WD40/YVTN_repeat-like_dom_sf"/>
</dbReference>
<dbReference type="OrthoDB" id="2288928at2759"/>
<protein>
    <recommendedName>
        <fullName evidence="4">WD repeat-containing protein JIP5</fullName>
    </recommendedName>
    <alternativeName>
        <fullName evidence="5">WD repeat-containing protein jip5</fullName>
    </alternativeName>
</protein>
<feature type="compositionally biased region" description="Acidic residues" evidence="6">
    <location>
        <begin position="369"/>
        <end position="378"/>
    </location>
</feature>
<evidence type="ECO:0000313" key="7">
    <source>
        <dbReference type="EMBL" id="QKX53576.1"/>
    </source>
</evidence>
<dbReference type="EMBL" id="CP055898">
    <property type="protein sequence ID" value="QKX53576.1"/>
    <property type="molecule type" value="Genomic_DNA"/>
</dbReference>
<dbReference type="GO" id="GO:0005730">
    <property type="term" value="C:nucleolus"/>
    <property type="evidence" value="ECO:0007669"/>
    <property type="project" value="UniProtKB-SubCell"/>
</dbReference>
<dbReference type="InterPro" id="IPR036322">
    <property type="entry name" value="WD40_repeat_dom_sf"/>
</dbReference>
<dbReference type="SUPFAM" id="SSF50978">
    <property type="entry name" value="WD40 repeat-like"/>
    <property type="match status" value="1"/>
</dbReference>
<evidence type="ECO:0000313" key="8">
    <source>
        <dbReference type="Proteomes" id="UP000509510"/>
    </source>
</evidence>
<feature type="compositionally biased region" description="Basic residues" evidence="6">
    <location>
        <begin position="394"/>
        <end position="404"/>
    </location>
</feature>
<feature type="compositionally biased region" description="Basic and acidic residues" evidence="6">
    <location>
        <begin position="379"/>
        <end position="393"/>
    </location>
</feature>
<dbReference type="Proteomes" id="UP000509510">
    <property type="component" value="Chromosome I"/>
</dbReference>
<evidence type="ECO:0000256" key="6">
    <source>
        <dbReference type="SAM" id="MobiDB-lite"/>
    </source>
</evidence>
<sequence length="420" mass="45062">MFDTVCSFPLKADLFTQAIHPNEPIVSVGLSSGDVQTFRLPSNSTDSDDDAESLRSSSVNGTGHIDTIWSTRRHKGSCRCLSFGIGGETLYSAGTDGILKAAKVETGVVENKIAIPLYRTKTRVENDNPCTIHALSPQNLLLGTDSGALHVYDLRIPYSPVSARPEQTYHPHDDYISSLTPLPPSETSTSGFSKQWITTGGTTLAATDLRKGVIARSEDQGEELVSSVYIGGLPSSGTSVGQKIVVGSGSGVLTLWEKGVWDDQDERIYVGGSGGEGEALESLTVVPDELGYGKMVAVGQYDGQIALVRIGQNKVVSRIRHDELEGVTALGFDVEGRMISGGGQIVKVWHEAKGATNGVLGKHMMMNDSEGDDDDDSDGEGHYSDDSDREKEKKQPKKKKRTKGKGGNTEQHVMAFTDLD</sequence>
<keyword evidence="2" id="KW-0853">WD repeat</keyword>
<gene>
    <name evidence="7" type="ORF">TRUGW13939_00655</name>
</gene>
<feature type="region of interest" description="Disordered" evidence="6">
    <location>
        <begin position="39"/>
        <end position="58"/>
    </location>
</feature>
<dbReference type="SMART" id="SM00320">
    <property type="entry name" value="WD40"/>
    <property type="match status" value="3"/>
</dbReference>
<dbReference type="PANTHER" id="PTHR44019">
    <property type="entry name" value="WD REPEAT-CONTAINING PROTEIN 55"/>
    <property type="match status" value="1"/>
</dbReference>
<dbReference type="GeneID" id="55988168"/>
<evidence type="ECO:0000256" key="5">
    <source>
        <dbReference type="ARBA" id="ARBA00039514"/>
    </source>
</evidence>
<comment type="similarity">
    <text evidence="1">Belongs to the WD repeat WDR55 family.</text>
</comment>
<keyword evidence="8" id="KW-1185">Reference proteome</keyword>
<evidence type="ECO:0000256" key="1">
    <source>
        <dbReference type="ARBA" id="ARBA00007625"/>
    </source>
</evidence>
<dbReference type="InterPro" id="IPR001680">
    <property type="entry name" value="WD40_rpt"/>
</dbReference>